<dbReference type="InterPro" id="IPR030393">
    <property type="entry name" value="G_ENGB_dom"/>
</dbReference>
<keyword evidence="5 10" id="KW-0547">Nucleotide-binding</keyword>
<dbReference type="InterPro" id="IPR027417">
    <property type="entry name" value="P-loop_NTPase"/>
</dbReference>
<evidence type="ECO:0000256" key="9">
    <source>
        <dbReference type="ARBA" id="ARBA00023306"/>
    </source>
</evidence>
<evidence type="ECO:0000256" key="4">
    <source>
        <dbReference type="ARBA" id="ARBA00022723"/>
    </source>
</evidence>
<sequence length="200" mass="23089">MNVNNVSLEVVCGNPSQFPDTQFNEIAFAGKSNVGKSSLINALINRKALARTSSQPGKTQTINFYNVENKLYFVDLPGYGFAKVSKNLREKWGKFIESYLTKREQLKQVVLLVDIRHEPNENDKMMYDWICHYQNNVLVVATKADKIKRSQIQKQVALIRKALQMDPNHVIIPFSAETKQGKEEIWEILDKWVLEEENEK</sequence>
<keyword evidence="7 10" id="KW-0342">GTP-binding</keyword>
<evidence type="ECO:0000259" key="11">
    <source>
        <dbReference type="PROSITE" id="PS51706"/>
    </source>
</evidence>
<evidence type="ECO:0000256" key="1">
    <source>
        <dbReference type="ARBA" id="ARBA00001946"/>
    </source>
</evidence>
<reference evidence="12 13" key="1">
    <citation type="submission" date="2023-03" db="EMBL/GenBank/DDBJ databases">
        <title>Novel Species.</title>
        <authorList>
            <person name="Ma S."/>
        </authorList>
    </citation>
    <scope>NUCLEOTIDE SEQUENCE [LARGE SCALE GENOMIC DNA]</scope>
    <source>
        <strain evidence="12 13">LIND6LT2</strain>
    </source>
</reference>
<dbReference type="PANTHER" id="PTHR11649:SF13">
    <property type="entry name" value="ENGB-TYPE G DOMAIN-CONTAINING PROTEIN"/>
    <property type="match status" value="1"/>
</dbReference>
<evidence type="ECO:0000256" key="10">
    <source>
        <dbReference type="HAMAP-Rule" id="MF_00321"/>
    </source>
</evidence>
<accession>A0ABZ2YAP4</accession>
<keyword evidence="3 10" id="KW-0132">Cell division</keyword>
<dbReference type="SUPFAM" id="SSF52540">
    <property type="entry name" value="P-loop containing nucleoside triphosphate hydrolases"/>
    <property type="match status" value="1"/>
</dbReference>
<proteinExistence type="inferred from homology"/>
<evidence type="ECO:0000256" key="8">
    <source>
        <dbReference type="ARBA" id="ARBA00023210"/>
    </source>
</evidence>
<evidence type="ECO:0000256" key="6">
    <source>
        <dbReference type="ARBA" id="ARBA00022842"/>
    </source>
</evidence>
<keyword evidence="8 10" id="KW-0717">Septation</keyword>
<keyword evidence="13" id="KW-1185">Reference proteome</keyword>
<name>A0ABZ2YAP4_9FIRM</name>
<gene>
    <name evidence="12" type="primary">yihA</name>
    <name evidence="10" type="synonym">engB</name>
    <name evidence="12" type="ORF">QBE51_06035</name>
</gene>
<comment type="similarity">
    <text evidence="2 10">Belongs to the TRAFAC class TrmE-Era-EngA-EngB-Septin-like GTPase superfamily. EngB GTPase family.</text>
</comment>
<protein>
    <recommendedName>
        <fullName evidence="10">Probable GTP-binding protein EngB</fullName>
    </recommendedName>
</protein>
<dbReference type="Proteomes" id="UP001486565">
    <property type="component" value="Chromosome"/>
</dbReference>
<dbReference type="Gene3D" id="3.40.50.300">
    <property type="entry name" value="P-loop containing nucleotide triphosphate hydrolases"/>
    <property type="match status" value="1"/>
</dbReference>
<dbReference type="PANTHER" id="PTHR11649">
    <property type="entry name" value="MSS1/TRME-RELATED GTP-BINDING PROTEIN"/>
    <property type="match status" value="1"/>
</dbReference>
<dbReference type="NCBIfam" id="TIGR03598">
    <property type="entry name" value="GTPase_YsxC"/>
    <property type="match status" value="1"/>
</dbReference>
<dbReference type="RefSeq" id="WP_341878043.1">
    <property type="nucleotide sequence ID" value="NZ_CP121687.1"/>
</dbReference>
<evidence type="ECO:0000256" key="5">
    <source>
        <dbReference type="ARBA" id="ARBA00022741"/>
    </source>
</evidence>
<feature type="domain" description="EngB-type G" evidence="11">
    <location>
        <begin position="22"/>
        <end position="195"/>
    </location>
</feature>
<keyword evidence="6" id="KW-0460">Magnesium</keyword>
<evidence type="ECO:0000256" key="2">
    <source>
        <dbReference type="ARBA" id="ARBA00009638"/>
    </source>
</evidence>
<dbReference type="HAMAP" id="MF_00321">
    <property type="entry name" value="GTPase_EngB"/>
    <property type="match status" value="1"/>
</dbReference>
<keyword evidence="9 10" id="KW-0131">Cell cycle</keyword>
<dbReference type="Pfam" id="PF01926">
    <property type="entry name" value="MMR_HSR1"/>
    <property type="match status" value="1"/>
</dbReference>
<dbReference type="PROSITE" id="PS51706">
    <property type="entry name" value="G_ENGB"/>
    <property type="match status" value="1"/>
</dbReference>
<dbReference type="EMBL" id="CP121687">
    <property type="protein sequence ID" value="WZL71078.1"/>
    <property type="molecule type" value="Genomic_DNA"/>
</dbReference>
<evidence type="ECO:0000256" key="3">
    <source>
        <dbReference type="ARBA" id="ARBA00022618"/>
    </source>
</evidence>
<keyword evidence="4" id="KW-0479">Metal-binding</keyword>
<evidence type="ECO:0000313" key="12">
    <source>
        <dbReference type="EMBL" id="WZL71078.1"/>
    </source>
</evidence>
<comment type="function">
    <text evidence="10">Necessary for normal cell division and for the maintenance of normal septation.</text>
</comment>
<organism evidence="12 13">
    <name type="scientific">Defluviitalea saccharophila</name>
    <dbReference type="NCBI Taxonomy" id="879970"/>
    <lineage>
        <taxon>Bacteria</taxon>
        <taxon>Bacillati</taxon>
        <taxon>Bacillota</taxon>
        <taxon>Clostridia</taxon>
        <taxon>Lachnospirales</taxon>
        <taxon>Defluviitaleaceae</taxon>
        <taxon>Defluviitalea</taxon>
    </lineage>
</organism>
<evidence type="ECO:0000256" key="7">
    <source>
        <dbReference type="ARBA" id="ARBA00023134"/>
    </source>
</evidence>
<dbReference type="CDD" id="cd01876">
    <property type="entry name" value="YihA_EngB"/>
    <property type="match status" value="1"/>
</dbReference>
<comment type="cofactor">
    <cofactor evidence="1">
        <name>Mg(2+)</name>
        <dbReference type="ChEBI" id="CHEBI:18420"/>
    </cofactor>
</comment>
<dbReference type="InterPro" id="IPR019987">
    <property type="entry name" value="GTP-bd_ribosome_bio_YsxC"/>
</dbReference>
<evidence type="ECO:0000313" key="13">
    <source>
        <dbReference type="Proteomes" id="UP001486565"/>
    </source>
</evidence>
<dbReference type="InterPro" id="IPR006073">
    <property type="entry name" value="GTP-bd"/>
</dbReference>